<evidence type="ECO:0000313" key="3">
    <source>
        <dbReference type="Proteomes" id="UP000005532"/>
    </source>
</evidence>
<feature type="chain" id="PRO_5002955480" evidence="1">
    <location>
        <begin position="32"/>
        <end position="296"/>
    </location>
</feature>
<evidence type="ECO:0000256" key="1">
    <source>
        <dbReference type="SAM" id="SignalP"/>
    </source>
</evidence>
<dbReference type="AlphaFoldDB" id="C5S3X1"/>
<protein>
    <submittedName>
        <fullName evidence="2">Uncharacterized protein</fullName>
    </submittedName>
</protein>
<dbReference type="Proteomes" id="UP000005532">
    <property type="component" value="Unassembled WGS sequence"/>
</dbReference>
<dbReference type="EMBL" id="ACQL01000115">
    <property type="protein sequence ID" value="EER46412.1"/>
    <property type="molecule type" value="Genomic_DNA"/>
</dbReference>
<keyword evidence="1" id="KW-0732">Signal</keyword>
<accession>C5S3X1</accession>
<dbReference type="Gene3D" id="2.160.20.20">
    <property type="match status" value="1"/>
</dbReference>
<reference evidence="2 3" key="1">
    <citation type="journal article" date="2010" name="Vet. Microbiol.">
        <title>Production of haemolysins by strains of the Actinobacillus minor/porcitonsillarum complex.</title>
        <authorList>
            <person name="Arya G."/>
            <person name="Niven D.F."/>
        </authorList>
    </citation>
    <scope>NUCLEOTIDE SEQUENCE [LARGE SCALE GENOMIC DNA]</scope>
    <source>
        <strain evidence="2 3">NM305</strain>
    </source>
</reference>
<feature type="signal peptide" evidence="1">
    <location>
        <begin position="1"/>
        <end position="31"/>
    </location>
</feature>
<gene>
    <name evidence="2" type="ORF">AM305_01876</name>
</gene>
<evidence type="ECO:0000313" key="2">
    <source>
        <dbReference type="EMBL" id="EER46412.1"/>
    </source>
</evidence>
<dbReference type="InterPro" id="IPR012332">
    <property type="entry name" value="Autotransporter_pectin_lyase_C"/>
</dbReference>
<name>C5S3X1_9PAST</name>
<organism evidence="2 3">
    <name type="scientific">Actinobacillus minor NM305</name>
    <dbReference type="NCBI Taxonomy" id="637911"/>
    <lineage>
        <taxon>Bacteria</taxon>
        <taxon>Pseudomonadati</taxon>
        <taxon>Pseudomonadota</taxon>
        <taxon>Gammaproteobacteria</taxon>
        <taxon>Pasteurellales</taxon>
        <taxon>Pasteurellaceae</taxon>
        <taxon>Actinobacillus</taxon>
    </lineage>
</organism>
<proteinExistence type="predicted"/>
<comment type="caution">
    <text evidence="2">The sequence shown here is derived from an EMBL/GenBank/DDBJ whole genome shotgun (WGS) entry which is preliminary data.</text>
</comment>
<sequence length="296" mass="32688">MKSMNLTKFSSVYTALFIAGVFGSYSSTSYAYQCNNQNLIKEGSPNAIENGTLNISQCNYELNKSEKNTSSNIFELENSKGSILNSTIDANAGENDRYFSFSYHQLYLNNSELFLDGNKITLSSDKNTGFGTNTILRAKNNSNITINNSTLNHTTPTSNNFSVLDIANSTLNLSNSNLINHKGTPVESSFYVNTVLANFYDSNITIVNTSFDAQNDARIIYSNASTITISDSQFKNSLPKDTSLLAFNLDNSNTTISNSSINLNNASRLFDVDKGKINIENSNITNKQNKEKTHYL</sequence>